<dbReference type="PROSITE" id="PS50879">
    <property type="entry name" value="RNASE_H_1"/>
    <property type="match status" value="1"/>
</dbReference>
<dbReference type="Gene3D" id="3.30.479.10">
    <property type="entry name" value="6-pyruvoyl tetrahydropterin synthase/QueD"/>
    <property type="match status" value="1"/>
</dbReference>
<dbReference type="GO" id="GO:0004523">
    <property type="term" value="F:RNA-DNA hybrid ribonuclease activity"/>
    <property type="evidence" value="ECO:0007669"/>
    <property type="project" value="InterPro"/>
</dbReference>
<gene>
    <name evidence="8" type="ORF">SAMN02910314_01574</name>
</gene>
<evidence type="ECO:0000256" key="2">
    <source>
        <dbReference type="ARBA" id="ARBA00008900"/>
    </source>
</evidence>
<dbReference type="InterPro" id="IPR012337">
    <property type="entry name" value="RNaseH-like_sf"/>
</dbReference>
<evidence type="ECO:0000256" key="3">
    <source>
        <dbReference type="ARBA" id="ARBA00012982"/>
    </source>
</evidence>
<dbReference type="UniPathway" id="UPA00391"/>
<dbReference type="EMBL" id="FOEC01000011">
    <property type="protein sequence ID" value="SEO90854.1"/>
    <property type="molecule type" value="Genomic_DNA"/>
</dbReference>
<dbReference type="InterPro" id="IPR038418">
    <property type="entry name" value="6-PTP_synth/QueD_sf"/>
</dbReference>
<proteinExistence type="inferred from homology"/>
<reference evidence="9" key="1">
    <citation type="submission" date="2016-10" db="EMBL/GenBank/DDBJ databases">
        <authorList>
            <person name="Varghese N."/>
        </authorList>
    </citation>
    <scope>NUCLEOTIDE SEQUENCE [LARGE SCALE GENOMIC DNA]</scope>
    <source>
        <strain evidence="9">DSM 21843</strain>
    </source>
</reference>
<name>A0A1H8TJX5_9ACTN</name>
<dbReference type="SUPFAM" id="SSF53098">
    <property type="entry name" value="Ribonuclease H-like"/>
    <property type="match status" value="1"/>
</dbReference>
<comment type="pathway">
    <text evidence="1">Purine metabolism; 7-cyano-7-deazaguanine biosynthesis.</text>
</comment>
<evidence type="ECO:0000256" key="4">
    <source>
        <dbReference type="ARBA" id="ARBA00018141"/>
    </source>
</evidence>
<dbReference type="AlphaFoldDB" id="A0A1H8TJX5"/>
<keyword evidence="9" id="KW-1185">Reference proteome</keyword>
<comment type="catalytic activity">
    <reaction evidence="6">
        <text>7,8-dihydroneopterin 3'-triphosphate + H2O = 6-carboxy-5,6,7,8-tetrahydropterin + triphosphate + acetaldehyde + 2 H(+)</text>
        <dbReference type="Rhea" id="RHEA:27966"/>
        <dbReference type="ChEBI" id="CHEBI:15343"/>
        <dbReference type="ChEBI" id="CHEBI:15377"/>
        <dbReference type="ChEBI" id="CHEBI:15378"/>
        <dbReference type="ChEBI" id="CHEBI:18036"/>
        <dbReference type="ChEBI" id="CHEBI:58462"/>
        <dbReference type="ChEBI" id="CHEBI:61032"/>
        <dbReference type="EC" id="4.1.2.50"/>
    </reaction>
</comment>
<dbReference type="SUPFAM" id="SSF55620">
    <property type="entry name" value="Tetrahydrobiopterin biosynthesis enzymes-like"/>
    <property type="match status" value="1"/>
</dbReference>
<dbReference type="RefSeq" id="WP_074777285.1">
    <property type="nucleotide sequence ID" value="NZ_FOEC01000011.1"/>
</dbReference>
<dbReference type="PANTHER" id="PTHR46387">
    <property type="entry name" value="POLYNUCLEOTIDYL TRANSFERASE, RIBONUCLEASE H-LIKE SUPERFAMILY PROTEIN"/>
    <property type="match status" value="1"/>
</dbReference>
<comment type="similarity">
    <text evidence="2">Belongs to the PTPS family. QueD subfamily.</text>
</comment>
<organism evidence="8 9">
    <name type="scientific">Denitrobacterium detoxificans</name>
    <dbReference type="NCBI Taxonomy" id="79604"/>
    <lineage>
        <taxon>Bacteria</taxon>
        <taxon>Bacillati</taxon>
        <taxon>Actinomycetota</taxon>
        <taxon>Coriobacteriia</taxon>
        <taxon>Eggerthellales</taxon>
        <taxon>Eggerthellaceae</taxon>
        <taxon>Denitrobacterium</taxon>
    </lineage>
</organism>
<evidence type="ECO:0000313" key="9">
    <source>
        <dbReference type="Proteomes" id="UP000182975"/>
    </source>
</evidence>
<dbReference type="EC" id="4.1.2.50" evidence="3"/>
<dbReference type="Pfam" id="PF01242">
    <property type="entry name" value="PTPS"/>
    <property type="match status" value="1"/>
</dbReference>
<evidence type="ECO:0000256" key="6">
    <source>
        <dbReference type="ARBA" id="ARBA00048807"/>
    </source>
</evidence>
<protein>
    <recommendedName>
        <fullName evidence="4">6-carboxy-5,6,7,8-tetrahydropterin synthase</fullName>
        <ecNumber evidence="3">4.1.2.50</ecNumber>
    </recommendedName>
    <alternativeName>
        <fullName evidence="5">Queuosine biosynthesis protein QueD</fullName>
    </alternativeName>
</protein>
<dbReference type="CDD" id="cd09279">
    <property type="entry name" value="RNase_HI_like"/>
    <property type="match status" value="1"/>
</dbReference>
<accession>A0A1H8TJX5</accession>
<evidence type="ECO:0000256" key="1">
    <source>
        <dbReference type="ARBA" id="ARBA00005061"/>
    </source>
</evidence>
<dbReference type="GO" id="GO:0003676">
    <property type="term" value="F:nucleic acid binding"/>
    <property type="evidence" value="ECO:0007669"/>
    <property type="project" value="InterPro"/>
</dbReference>
<dbReference type="Gene3D" id="3.30.420.10">
    <property type="entry name" value="Ribonuclease H-like superfamily/Ribonuclease H"/>
    <property type="match status" value="1"/>
</dbReference>
<dbReference type="InterPro" id="IPR007115">
    <property type="entry name" value="6-PTP_synth/QueD"/>
</dbReference>
<feature type="domain" description="RNase H type-1" evidence="7">
    <location>
        <begin position="1"/>
        <end position="135"/>
    </location>
</feature>
<dbReference type="Pfam" id="PF13456">
    <property type="entry name" value="RVT_3"/>
    <property type="match status" value="1"/>
</dbReference>
<dbReference type="Proteomes" id="UP000182975">
    <property type="component" value="Unassembled WGS sequence"/>
</dbReference>
<evidence type="ECO:0000313" key="8">
    <source>
        <dbReference type="EMBL" id="SEO90854.1"/>
    </source>
</evidence>
<dbReference type="GO" id="GO:0070497">
    <property type="term" value="F:6-carboxytetrahydropterin synthase activity"/>
    <property type="evidence" value="ECO:0007669"/>
    <property type="project" value="UniProtKB-EC"/>
</dbReference>
<dbReference type="InterPro" id="IPR036397">
    <property type="entry name" value="RNaseH_sf"/>
</dbReference>
<evidence type="ECO:0000259" key="7">
    <source>
        <dbReference type="PROSITE" id="PS50879"/>
    </source>
</evidence>
<dbReference type="PANTHER" id="PTHR46387:SF2">
    <property type="entry name" value="RIBONUCLEASE HI"/>
    <property type="match status" value="1"/>
</dbReference>
<sequence length="289" mass="31234">MSTGVLYIDGASHGNPGPSACAFALLSESGGEVSHGAWYLGDATNNIAAYMALIWGMQNALASGFTAVDVRCDSQLVALQMGGALKVKTADLVPLYRKASDLAGRFESFSITRIRRAENHALNELACEALDERSHSGSYAVPLDAGQDTLFQVRDEAESPIESVFSPDASFLYKGGYYELTIKSRFEQITPTGDPVTWSVEARVSSEELDAQGRVISLGTMQQMLADVIDGLDGADLSRQEPFDALPATMEHLARVIFWRLDPALPPRVQLDEVGIWSSAIGAKIVYRP</sequence>
<evidence type="ECO:0000256" key="5">
    <source>
        <dbReference type="ARBA" id="ARBA00031449"/>
    </source>
</evidence>
<dbReference type="InterPro" id="IPR002156">
    <property type="entry name" value="RNaseH_domain"/>
</dbReference>